<name>A0AAU1TWB8_9ACTN</name>
<gene>
    <name evidence="1" type="ORF">OHU69_01195</name>
</gene>
<protein>
    <submittedName>
        <fullName evidence="1">Uncharacterized protein</fullName>
    </submittedName>
</protein>
<proteinExistence type="predicted"/>
<dbReference type="EMBL" id="CP108195">
    <property type="protein sequence ID" value="WTS09865.1"/>
    <property type="molecule type" value="Genomic_DNA"/>
</dbReference>
<reference evidence="1" key="1">
    <citation type="submission" date="2022-10" db="EMBL/GenBank/DDBJ databases">
        <title>The complete genomes of actinobacterial strains from the NBC collection.</title>
        <authorList>
            <person name="Joergensen T.S."/>
            <person name="Alvarez Arevalo M."/>
            <person name="Sterndorff E.B."/>
            <person name="Faurdal D."/>
            <person name="Vuksanovic O."/>
            <person name="Mourched A.-S."/>
            <person name="Charusanti P."/>
            <person name="Shaw S."/>
            <person name="Blin K."/>
            <person name="Weber T."/>
        </authorList>
    </citation>
    <scope>NUCLEOTIDE SEQUENCE</scope>
    <source>
        <strain evidence="1">NBC_00119</strain>
    </source>
</reference>
<sequence>MSVFIKLVENRPPKEYAALAAADISYDDITEGESPATYEYDLLPSGALRILRMTKGEAAVVESIYAPGLWFRVQGQCRGNAE</sequence>
<organism evidence="1">
    <name type="scientific">Streptomyces sp. NBC_00119</name>
    <dbReference type="NCBI Taxonomy" id="2975659"/>
    <lineage>
        <taxon>Bacteria</taxon>
        <taxon>Bacillati</taxon>
        <taxon>Actinomycetota</taxon>
        <taxon>Actinomycetes</taxon>
        <taxon>Kitasatosporales</taxon>
        <taxon>Streptomycetaceae</taxon>
        <taxon>Streptomyces</taxon>
    </lineage>
</organism>
<evidence type="ECO:0000313" key="1">
    <source>
        <dbReference type="EMBL" id="WTS09865.1"/>
    </source>
</evidence>
<dbReference type="AlphaFoldDB" id="A0AAU1TWB8"/>
<accession>A0AAU1TWB8</accession>